<evidence type="ECO:0000256" key="2">
    <source>
        <dbReference type="ARBA" id="ARBA00007783"/>
    </source>
</evidence>
<protein>
    <submittedName>
        <fullName evidence="12">ABC-type polysaccharide/polyol phosphate export permease</fullName>
    </submittedName>
</protein>
<gene>
    <name evidence="12" type="ORF">GGQ83_001358</name>
</gene>
<keyword evidence="9 10" id="KW-0472">Membrane</keyword>
<comment type="subcellular location">
    <subcellularLocation>
        <location evidence="1">Cell membrane</location>
        <topology evidence="1">Multi-pass membrane protein</topology>
    </subcellularLocation>
</comment>
<dbReference type="Pfam" id="PF01061">
    <property type="entry name" value="ABC2_membrane"/>
    <property type="match status" value="1"/>
</dbReference>
<keyword evidence="7 10" id="KW-1133">Transmembrane helix</keyword>
<keyword evidence="5" id="KW-0762">Sugar transport</keyword>
<feature type="transmembrane region" description="Helical" evidence="10">
    <location>
        <begin position="312"/>
        <end position="333"/>
    </location>
</feature>
<evidence type="ECO:0000256" key="6">
    <source>
        <dbReference type="ARBA" id="ARBA00022692"/>
    </source>
</evidence>
<dbReference type="InterPro" id="IPR000412">
    <property type="entry name" value="ABC_2_transport"/>
</dbReference>
<dbReference type="GO" id="GO:0015920">
    <property type="term" value="P:lipopolysaccharide transport"/>
    <property type="evidence" value="ECO:0007669"/>
    <property type="project" value="TreeGrafter"/>
</dbReference>
<evidence type="ECO:0000256" key="9">
    <source>
        <dbReference type="ARBA" id="ARBA00023136"/>
    </source>
</evidence>
<dbReference type="PANTHER" id="PTHR30413">
    <property type="entry name" value="INNER MEMBRANE TRANSPORT PERMEASE"/>
    <property type="match status" value="1"/>
</dbReference>
<comment type="similarity">
    <text evidence="2">Belongs to the ABC-2 integral membrane protein family.</text>
</comment>
<feature type="transmembrane region" description="Helical" evidence="10">
    <location>
        <begin position="399"/>
        <end position="417"/>
    </location>
</feature>
<evidence type="ECO:0000256" key="1">
    <source>
        <dbReference type="ARBA" id="ARBA00004651"/>
    </source>
</evidence>
<dbReference type="Gene3D" id="1.25.40.10">
    <property type="entry name" value="Tetratricopeptide repeat domain"/>
    <property type="match status" value="1"/>
</dbReference>
<feature type="transmembrane region" description="Helical" evidence="10">
    <location>
        <begin position="513"/>
        <end position="532"/>
    </location>
</feature>
<dbReference type="SUPFAM" id="SSF48452">
    <property type="entry name" value="TPR-like"/>
    <property type="match status" value="1"/>
</dbReference>
<dbReference type="InterPro" id="IPR011990">
    <property type="entry name" value="TPR-like_helical_dom_sf"/>
</dbReference>
<name>A0A840A9P8_9PROT</name>
<dbReference type="GO" id="GO:0140359">
    <property type="term" value="F:ABC-type transporter activity"/>
    <property type="evidence" value="ECO:0007669"/>
    <property type="project" value="InterPro"/>
</dbReference>
<evidence type="ECO:0000313" key="13">
    <source>
        <dbReference type="Proteomes" id="UP000553193"/>
    </source>
</evidence>
<keyword evidence="3" id="KW-0813">Transport</keyword>
<dbReference type="GO" id="GO:0015774">
    <property type="term" value="P:polysaccharide transport"/>
    <property type="evidence" value="ECO:0007669"/>
    <property type="project" value="UniProtKB-KW"/>
</dbReference>
<evidence type="ECO:0000256" key="3">
    <source>
        <dbReference type="ARBA" id="ARBA00022448"/>
    </source>
</evidence>
<feature type="domain" description="ABC-2 type transporter transmembrane" evidence="11">
    <location>
        <begin position="295"/>
        <end position="500"/>
    </location>
</feature>
<organism evidence="12 13">
    <name type="scientific">Roseococcus suduntuyensis</name>
    <dbReference type="NCBI Taxonomy" id="455361"/>
    <lineage>
        <taxon>Bacteria</taxon>
        <taxon>Pseudomonadati</taxon>
        <taxon>Pseudomonadota</taxon>
        <taxon>Alphaproteobacteria</taxon>
        <taxon>Acetobacterales</taxon>
        <taxon>Roseomonadaceae</taxon>
        <taxon>Roseococcus</taxon>
    </lineage>
</organism>
<keyword evidence="6 10" id="KW-0812">Transmembrane</keyword>
<proteinExistence type="inferred from homology"/>
<feature type="transmembrane region" description="Helical" evidence="10">
    <location>
        <begin position="424"/>
        <end position="445"/>
    </location>
</feature>
<sequence length="540" mass="58280">MIRDGTGQDDPAALASLVREDRAEEARARITAALARGEDGPALRLAALLLGAAAPRGEAWTPEALAPLLRAPFPAEPAGRLAGALDRMAEAPGAEFPRIEAACLLLQADEPHWAEQAMLPLWPEAGTGPLFARVLSGIWSVLGRQRQAVEAAEAAVRLDPRAEEYLIHLAGLRLQQGAPGAALLAAGRAIGLAPEHAVAWRMASAAHLALGQVEEAIAASRRAASLSADQVGFAEEVLVSSGAEALNREHAPPPVQVEAPRRETPAWARLPASLPPPPRVPLGPLLRTRARIVDALMLREARTQFTHSRLGYAWSLFEPITHVFILFVAIGLMGGGRAPIGDSLPVFYMTGVLPYLFFCHVTERGMHMARDSRVLLSVPVVTLGDIAAARLLLRAATDVVVFLVTLTAFIAMGFAQLPDDPLSLLAAYVVLFLLASGIALANMVLSELSELPERVWTVSLRGLYFISGIFYHPNMMPAGIREWALWNPLLHALEWVRQAYYPLYVSPYLDTGYLLRWSLASMLLGGLLVAAFHRRLRGAT</sequence>
<dbReference type="GO" id="GO:0043190">
    <property type="term" value="C:ATP-binding cassette (ABC) transporter complex"/>
    <property type="evidence" value="ECO:0007669"/>
    <property type="project" value="InterPro"/>
</dbReference>
<accession>A0A840A9P8</accession>
<dbReference type="PRINTS" id="PR00164">
    <property type="entry name" value="ABC2TRNSPORT"/>
</dbReference>
<keyword evidence="13" id="KW-1185">Reference proteome</keyword>
<dbReference type="Proteomes" id="UP000553193">
    <property type="component" value="Unassembled WGS sequence"/>
</dbReference>
<evidence type="ECO:0000256" key="8">
    <source>
        <dbReference type="ARBA" id="ARBA00023047"/>
    </source>
</evidence>
<evidence type="ECO:0000256" key="5">
    <source>
        <dbReference type="ARBA" id="ARBA00022597"/>
    </source>
</evidence>
<reference evidence="12 13" key="1">
    <citation type="submission" date="2020-08" db="EMBL/GenBank/DDBJ databases">
        <title>Genomic Encyclopedia of Type Strains, Phase IV (KMG-IV): sequencing the most valuable type-strain genomes for metagenomic binning, comparative biology and taxonomic classification.</title>
        <authorList>
            <person name="Goeker M."/>
        </authorList>
    </citation>
    <scope>NUCLEOTIDE SEQUENCE [LARGE SCALE GENOMIC DNA]</scope>
    <source>
        <strain evidence="12 13">DSM 19979</strain>
    </source>
</reference>
<evidence type="ECO:0000313" key="12">
    <source>
        <dbReference type="EMBL" id="MBB3897921.1"/>
    </source>
</evidence>
<evidence type="ECO:0000256" key="10">
    <source>
        <dbReference type="SAM" id="Phobius"/>
    </source>
</evidence>
<evidence type="ECO:0000256" key="4">
    <source>
        <dbReference type="ARBA" id="ARBA00022475"/>
    </source>
</evidence>
<dbReference type="PANTHER" id="PTHR30413:SF10">
    <property type="entry name" value="CAPSULE POLYSACCHARIDE EXPORT INNER-MEMBRANE PROTEIN CTRC"/>
    <property type="match status" value="1"/>
</dbReference>
<dbReference type="RefSeq" id="WP_184383034.1">
    <property type="nucleotide sequence ID" value="NZ_JACIDJ010000002.1"/>
</dbReference>
<comment type="caution">
    <text evidence="12">The sequence shown here is derived from an EMBL/GenBank/DDBJ whole genome shotgun (WGS) entry which is preliminary data.</text>
</comment>
<evidence type="ECO:0000259" key="11">
    <source>
        <dbReference type="Pfam" id="PF01061"/>
    </source>
</evidence>
<keyword evidence="4" id="KW-1003">Cell membrane</keyword>
<dbReference type="EMBL" id="JACIDJ010000002">
    <property type="protein sequence ID" value="MBB3897921.1"/>
    <property type="molecule type" value="Genomic_DNA"/>
</dbReference>
<dbReference type="AlphaFoldDB" id="A0A840A9P8"/>
<evidence type="ECO:0000256" key="7">
    <source>
        <dbReference type="ARBA" id="ARBA00022989"/>
    </source>
</evidence>
<keyword evidence="8" id="KW-0625">Polysaccharide transport</keyword>
<feature type="transmembrane region" description="Helical" evidence="10">
    <location>
        <begin position="345"/>
        <end position="362"/>
    </location>
</feature>
<dbReference type="InterPro" id="IPR013525">
    <property type="entry name" value="ABC2_TM"/>
</dbReference>